<feature type="domain" description="C2H2-type" evidence="1">
    <location>
        <begin position="31"/>
        <end position="60"/>
    </location>
</feature>
<name>A0A6C0J240_9ZZZZ</name>
<proteinExistence type="predicted"/>
<dbReference type="PROSITE" id="PS50157">
    <property type="entry name" value="ZINC_FINGER_C2H2_2"/>
    <property type="match status" value="1"/>
</dbReference>
<dbReference type="AlphaFoldDB" id="A0A6C0J240"/>
<accession>A0A6C0J240</accession>
<reference evidence="2" key="1">
    <citation type="journal article" date="2020" name="Nature">
        <title>Giant virus diversity and host interactions through global metagenomics.</title>
        <authorList>
            <person name="Schulz F."/>
            <person name="Roux S."/>
            <person name="Paez-Espino D."/>
            <person name="Jungbluth S."/>
            <person name="Walsh D.A."/>
            <person name="Denef V.J."/>
            <person name="McMahon K.D."/>
            <person name="Konstantinidis K.T."/>
            <person name="Eloe-Fadrosh E.A."/>
            <person name="Kyrpides N.C."/>
            <person name="Woyke T."/>
        </authorList>
    </citation>
    <scope>NUCLEOTIDE SEQUENCE</scope>
    <source>
        <strain evidence="2">GVMAG-M-3300025676-16</strain>
    </source>
</reference>
<evidence type="ECO:0000313" key="2">
    <source>
        <dbReference type="EMBL" id="QHT98735.1"/>
    </source>
</evidence>
<evidence type="ECO:0000259" key="1">
    <source>
        <dbReference type="PROSITE" id="PS50157"/>
    </source>
</evidence>
<dbReference type="InterPro" id="IPR013087">
    <property type="entry name" value="Znf_C2H2_type"/>
</dbReference>
<organism evidence="2">
    <name type="scientific">viral metagenome</name>
    <dbReference type="NCBI Taxonomy" id="1070528"/>
    <lineage>
        <taxon>unclassified sequences</taxon>
        <taxon>metagenomes</taxon>
        <taxon>organismal metagenomes</taxon>
    </lineage>
</organism>
<protein>
    <recommendedName>
        <fullName evidence="1">C2H2-type domain-containing protein</fullName>
    </recommendedName>
</protein>
<sequence length="245" mass="29217">MFSNTTPTEKQKELIDKFLEEDDEEEENKGLTCDYCNKSFSSKQRYKTHQDICIEKYKKEILNLNLIINDLKLNENIILELKIENKLLRESNLGLNSSYKQLLELQNGIQEIAKLSIEQKNDDINNMIKKYVKKQPRKQFECSNVIYILTTSSLQKDRRYILGKAKNLTNRLSTYNKTDEHEVLFFQDCGDDETMNLLEPTVFKKLNEYREQANRERFILPEDKNIDFFIDIIKNCFEFKKGKYF</sequence>
<dbReference type="EMBL" id="MN740295">
    <property type="protein sequence ID" value="QHT98735.1"/>
    <property type="molecule type" value="Genomic_DNA"/>
</dbReference>